<evidence type="ECO:0000256" key="1">
    <source>
        <dbReference type="ARBA" id="ARBA00010996"/>
    </source>
</evidence>
<keyword evidence="3" id="KW-1133">Transmembrane helix</keyword>
<comment type="similarity">
    <text evidence="1">Belongs to the SCO1/2 family.</text>
</comment>
<evidence type="ECO:0000256" key="2">
    <source>
        <dbReference type="ARBA" id="ARBA00023008"/>
    </source>
</evidence>
<evidence type="ECO:0000259" key="4">
    <source>
        <dbReference type="PROSITE" id="PS51352"/>
    </source>
</evidence>
<sequence length="189" mass="21533">MKKLSYLISAIIAVGIIVLIEPYVNEAKEKSKYSFEVESKDGKISLDSYKSKALAIYFGYTFCPDVCPTSLSSLAHALNSFDKDKVEKNFEGLFISVDPDRDKLEDLASYAKYFHPTFKGATSNKENIDDIVKRYGTYYKKVELENSSMGYSVAHTSYIYFFDKDGNFIKKVDHFSNPEQLKEVLKSIL</sequence>
<dbReference type="InterPro" id="IPR036249">
    <property type="entry name" value="Thioredoxin-like_sf"/>
</dbReference>
<keyword evidence="3" id="KW-0812">Transmembrane</keyword>
<proteinExistence type="inferred from homology"/>
<dbReference type="PANTHER" id="PTHR12151:SF25">
    <property type="entry name" value="LINALOOL DEHYDRATASE_ISOMERASE DOMAIN-CONTAINING PROTEIN"/>
    <property type="match status" value="1"/>
</dbReference>
<dbReference type="PROSITE" id="PS51352">
    <property type="entry name" value="THIOREDOXIN_2"/>
    <property type="match status" value="1"/>
</dbReference>
<dbReference type="EMBL" id="CP100595">
    <property type="protein sequence ID" value="UTJ07052.1"/>
    <property type="molecule type" value="Genomic_DNA"/>
</dbReference>
<dbReference type="InterPro" id="IPR013766">
    <property type="entry name" value="Thioredoxin_domain"/>
</dbReference>
<evidence type="ECO:0000313" key="6">
    <source>
        <dbReference type="Proteomes" id="UP001060012"/>
    </source>
</evidence>
<evidence type="ECO:0000313" key="5">
    <source>
        <dbReference type="EMBL" id="UTJ07052.1"/>
    </source>
</evidence>
<accession>A0ABY5E4G7</accession>
<dbReference type="Gene3D" id="3.40.30.10">
    <property type="entry name" value="Glutaredoxin"/>
    <property type="match status" value="1"/>
</dbReference>
<keyword evidence="2" id="KW-0186">Copper</keyword>
<dbReference type="PANTHER" id="PTHR12151">
    <property type="entry name" value="ELECTRON TRANSPORT PROTIN SCO1/SENC FAMILY MEMBER"/>
    <property type="match status" value="1"/>
</dbReference>
<dbReference type="CDD" id="cd02968">
    <property type="entry name" value="SCO"/>
    <property type="match status" value="1"/>
</dbReference>
<dbReference type="SUPFAM" id="SSF52833">
    <property type="entry name" value="Thioredoxin-like"/>
    <property type="match status" value="1"/>
</dbReference>
<gene>
    <name evidence="5" type="ORF">NJU99_02855</name>
</gene>
<organism evidence="5 6">
    <name type="scientific">Arcobacter roscoffensis</name>
    <dbReference type="NCBI Taxonomy" id="2961520"/>
    <lineage>
        <taxon>Bacteria</taxon>
        <taxon>Pseudomonadati</taxon>
        <taxon>Campylobacterota</taxon>
        <taxon>Epsilonproteobacteria</taxon>
        <taxon>Campylobacterales</taxon>
        <taxon>Arcobacteraceae</taxon>
        <taxon>Arcobacter</taxon>
    </lineage>
</organism>
<protein>
    <submittedName>
        <fullName evidence="5">SCO family protein</fullName>
    </submittedName>
</protein>
<reference evidence="5" key="1">
    <citation type="submission" date="2022-07" db="EMBL/GenBank/DDBJ databases">
        <title>Arcobacter roscoffensis sp. nov., a marine bacterium isolated from coastal seawater collected from Roscoff, France.</title>
        <authorList>
            <person name="Pascual J."/>
            <person name="Lepeaux C."/>
            <person name="Methner A."/>
            <person name="Overmann J."/>
        </authorList>
    </citation>
    <scope>NUCLEOTIDE SEQUENCE</scope>
    <source>
        <strain evidence="5">ARW1-2F2</strain>
    </source>
</reference>
<dbReference type="Proteomes" id="UP001060012">
    <property type="component" value="Chromosome"/>
</dbReference>
<keyword evidence="3" id="KW-0472">Membrane</keyword>
<dbReference type="RefSeq" id="WP_254577231.1">
    <property type="nucleotide sequence ID" value="NZ_CP100595.1"/>
</dbReference>
<dbReference type="Pfam" id="PF02630">
    <property type="entry name" value="SCO1-SenC"/>
    <property type="match status" value="1"/>
</dbReference>
<dbReference type="InterPro" id="IPR003782">
    <property type="entry name" value="SCO1/SenC"/>
</dbReference>
<evidence type="ECO:0000256" key="3">
    <source>
        <dbReference type="SAM" id="Phobius"/>
    </source>
</evidence>
<feature type="domain" description="Thioredoxin" evidence="4">
    <location>
        <begin position="26"/>
        <end position="189"/>
    </location>
</feature>
<name>A0ABY5E4G7_9BACT</name>
<feature type="transmembrane region" description="Helical" evidence="3">
    <location>
        <begin position="6"/>
        <end position="24"/>
    </location>
</feature>
<keyword evidence="6" id="KW-1185">Reference proteome</keyword>